<evidence type="ECO:0000313" key="2">
    <source>
        <dbReference type="EMBL" id="KAG5455856.1"/>
    </source>
</evidence>
<dbReference type="Gene3D" id="2.130.10.10">
    <property type="entry name" value="YVTN repeat-like/Quinoprotein amine dehydrogenase"/>
    <property type="match status" value="1"/>
</dbReference>
<dbReference type="InterPro" id="IPR036322">
    <property type="entry name" value="WD40_repeat_dom_sf"/>
</dbReference>
<evidence type="ECO:0000313" key="3">
    <source>
        <dbReference type="Proteomes" id="UP000673691"/>
    </source>
</evidence>
<keyword evidence="3" id="KW-1185">Reference proteome</keyword>
<feature type="region of interest" description="Disordered" evidence="1">
    <location>
        <begin position="1"/>
        <end position="38"/>
    </location>
</feature>
<protein>
    <submittedName>
        <fullName evidence="2">WD40-repeat-containing domain protein</fullName>
    </submittedName>
</protein>
<sequence length="494" mass="55122">MKSKSRSATRAGKVRDIFEGATDDRNGSKENTADEPIPELAASAKAKGKQVCRVAVADLPRLCTLLTFRVDGYARHLYQKQEKPEDAPAPPVENKADPWDPDYVKQLATEYPDTNWAHRAAPLGQPPRMLSELQGEDFPRRFGGSFSVGVNTHVVLSIHRLFFSSGPLGNIYGLELSPDNSVLAVFGSRPYISLYMALKPFSHIKNLRDEEETQIDDYYAATFSPNCRYIAAGGKHKDRNKWNEDEEDNKILPCPVKASLGLTHDTVFIIGRLLIFDVATGKVVARLETHDEEVMSIRGLFFKGDYYYLTTSQDGSIWKWRMEKDYRQTKIDDNVTCMAFDTSFLPGTGNKYFLAACDGVIMLVDFESAKCLQIFEMPYSEYCENVKFVDCVDLPNGSGDAKSPVPQFAYFVTRGVETAWVPPSNPTAALLTNFATRKWQRASSPARRFAALSIRGNVTVRFIIIPCGSMSGSLDVFTISAMSDVPQLFVQLLA</sequence>
<comment type="caution">
    <text evidence="2">The sequence shown here is derived from an EMBL/GenBank/DDBJ whole genome shotgun (WGS) entry which is preliminary data.</text>
</comment>
<feature type="non-terminal residue" evidence="2">
    <location>
        <position position="494"/>
    </location>
</feature>
<dbReference type="SUPFAM" id="SSF50978">
    <property type="entry name" value="WD40 repeat-like"/>
    <property type="match status" value="1"/>
</dbReference>
<dbReference type="EMBL" id="JAEFCI010012677">
    <property type="protein sequence ID" value="KAG5455856.1"/>
    <property type="molecule type" value="Genomic_DNA"/>
</dbReference>
<dbReference type="InterPro" id="IPR015943">
    <property type="entry name" value="WD40/YVTN_repeat-like_dom_sf"/>
</dbReference>
<dbReference type="AlphaFoldDB" id="A0A8H8DF49"/>
<dbReference type="OrthoDB" id="5588835at2759"/>
<name>A0A8H8DF49_9FUNG</name>
<organism evidence="2 3">
    <name type="scientific">Olpidium bornovanus</name>
    <dbReference type="NCBI Taxonomy" id="278681"/>
    <lineage>
        <taxon>Eukaryota</taxon>
        <taxon>Fungi</taxon>
        <taxon>Fungi incertae sedis</taxon>
        <taxon>Olpidiomycota</taxon>
        <taxon>Olpidiomycotina</taxon>
        <taxon>Olpidiomycetes</taxon>
        <taxon>Olpidiales</taxon>
        <taxon>Olpidiaceae</taxon>
        <taxon>Olpidium</taxon>
    </lineage>
</organism>
<accession>A0A8H8DF49</accession>
<feature type="region of interest" description="Disordered" evidence="1">
    <location>
        <begin position="80"/>
        <end position="99"/>
    </location>
</feature>
<gene>
    <name evidence="2" type="ORF">BJ554DRAFT_4575</name>
</gene>
<dbReference type="Proteomes" id="UP000673691">
    <property type="component" value="Unassembled WGS sequence"/>
</dbReference>
<proteinExistence type="predicted"/>
<reference evidence="2 3" key="1">
    <citation type="journal article" name="Sci. Rep.">
        <title>Genome-scale phylogenetic analyses confirm Olpidium as the closest living zoosporic fungus to the non-flagellated, terrestrial fungi.</title>
        <authorList>
            <person name="Chang Y."/>
            <person name="Rochon D."/>
            <person name="Sekimoto S."/>
            <person name="Wang Y."/>
            <person name="Chovatia M."/>
            <person name="Sandor L."/>
            <person name="Salamov A."/>
            <person name="Grigoriev I.V."/>
            <person name="Stajich J.E."/>
            <person name="Spatafora J.W."/>
        </authorList>
    </citation>
    <scope>NUCLEOTIDE SEQUENCE [LARGE SCALE GENOMIC DNA]</scope>
    <source>
        <strain evidence="2">S191</strain>
    </source>
</reference>
<feature type="compositionally biased region" description="Basic and acidic residues" evidence="1">
    <location>
        <begin position="13"/>
        <end position="32"/>
    </location>
</feature>
<evidence type="ECO:0000256" key="1">
    <source>
        <dbReference type="SAM" id="MobiDB-lite"/>
    </source>
</evidence>